<dbReference type="GO" id="GO:0046872">
    <property type="term" value="F:metal ion binding"/>
    <property type="evidence" value="ECO:0007669"/>
    <property type="project" value="UniProtKB-KW"/>
</dbReference>
<keyword evidence="4 5" id="KW-0408">Iron</keyword>
<evidence type="ECO:0000256" key="3">
    <source>
        <dbReference type="ARBA" id="ARBA00022964"/>
    </source>
</evidence>
<evidence type="ECO:0000256" key="1">
    <source>
        <dbReference type="ARBA" id="ARBA00006787"/>
    </source>
</evidence>
<accession>A0A427APM8</accession>
<sequence length="697" mass="76711">MRRRRVSFVPDDTKHELPRRGPKNHLPRPHRRKPQGKHQAAHRLRVTATSVCVVTCSFELRHHRAATPGCAASPTPRNVVSRCAIPWLRGSPRGTLVEAGSPMWFLVVSCGPHRRRKEFVPPTPPFLRCPVANVLSPSVVVPKELSRKNDDPHTPPPPTPRPPKAPAEHPSPISTASPLNPVQKVVARTIDAIESGIIVELEKRRPLPRSADPAVQISGNFAPVPESPPEHGLEVVGRIPPDLHGVYLRNGANPMFTPTGGHHLFDGDGMIHAVTLSGPTEASYACRFTRTSRLSQEAAIGRAVFPKAIGELHGHTGIARLALFGLRAAAGIVDLTKGSGVANAGLTYFGGRLLAMSENDLPYHVRLTPDGDLETAGRFDFSGQLNSTMIAHPKIDPLTGELFALSYDVVRKPFLKYFHVDSKSGKKSADVAITLKQPTMIHDFAITENYAIIPDQQVVFDLHQMLHGRSPVQCDGRKTPRFGVLPRYDADVSRIQWIDVPGCFCFHLWNAWEEPSCGGDGRNVVIIGSCMSPPDAIFSDEEDSRPTRCVLSEIRLDLGTGQSSRREIANGMNLEAGQVNRDRLGRRTRFAYLAMAEPWPRCSGVAKVDLETGELRRFEYGHGRFGGEPTFIPARRGSKEDDGHVVGFVRDERRGESELVIVNGSTMELEATVRMPSRVPYGFHGTFVRADELRGQK</sequence>
<dbReference type="PANTHER" id="PTHR10543">
    <property type="entry name" value="BETA-CAROTENE DIOXYGENASE"/>
    <property type="match status" value="1"/>
</dbReference>
<name>A0A427APM8_ENSVE</name>
<comment type="similarity">
    <text evidence="1">Belongs to the carotenoid oxygenase family.</text>
</comment>
<dbReference type="GO" id="GO:0010436">
    <property type="term" value="F:carotenoid dioxygenase activity"/>
    <property type="evidence" value="ECO:0007669"/>
    <property type="project" value="TreeGrafter"/>
</dbReference>
<dbReference type="AlphaFoldDB" id="A0A427APM8"/>
<keyword evidence="3" id="KW-0560">Oxidoreductase</keyword>
<dbReference type="Proteomes" id="UP000287651">
    <property type="component" value="Unassembled WGS sequence"/>
</dbReference>
<evidence type="ECO:0008006" key="9">
    <source>
        <dbReference type="Google" id="ProtNLM"/>
    </source>
</evidence>
<evidence type="ECO:0000256" key="4">
    <source>
        <dbReference type="ARBA" id="ARBA00023004"/>
    </source>
</evidence>
<dbReference type="PANTHER" id="PTHR10543:SF101">
    <property type="entry name" value="9-CIS-EPOXYCAROTENOID DIOXYGENASE NCED6, CHLOROPLASTIC"/>
    <property type="match status" value="1"/>
</dbReference>
<feature type="binding site" evidence="5">
    <location>
        <position position="442"/>
    </location>
    <ligand>
        <name>Fe cation</name>
        <dbReference type="ChEBI" id="CHEBI:24875"/>
        <note>catalytic</note>
    </ligand>
</feature>
<comment type="cofactor">
    <cofactor evidence="5">
        <name>Fe(2+)</name>
        <dbReference type="ChEBI" id="CHEBI:29033"/>
    </cofactor>
    <text evidence="5">Binds 1 Fe(2+) ion per subunit.</text>
</comment>
<feature type="region of interest" description="Disordered" evidence="6">
    <location>
        <begin position="1"/>
        <end position="42"/>
    </location>
</feature>
<organism evidence="7 8">
    <name type="scientific">Ensete ventricosum</name>
    <name type="common">Abyssinian banana</name>
    <name type="synonym">Musa ensete</name>
    <dbReference type="NCBI Taxonomy" id="4639"/>
    <lineage>
        <taxon>Eukaryota</taxon>
        <taxon>Viridiplantae</taxon>
        <taxon>Streptophyta</taxon>
        <taxon>Embryophyta</taxon>
        <taxon>Tracheophyta</taxon>
        <taxon>Spermatophyta</taxon>
        <taxon>Magnoliopsida</taxon>
        <taxon>Liliopsida</taxon>
        <taxon>Zingiberales</taxon>
        <taxon>Musaceae</taxon>
        <taxon>Ensete</taxon>
    </lineage>
</organism>
<feature type="region of interest" description="Disordered" evidence="6">
    <location>
        <begin position="145"/>
        <end position="180"/>
    </location>
</feature>
<dbReference type="Pfam" id="PF03055">
    <property type="entry name" value="RPE65"/>
    <property type="match status" value="1"/>
</dbReference>
<evidence type="ECO:0000313" key="7">
    <source>
        <dbReference type="EMBL" id="RRT78165.1"/>
    </source>
</evidence>
<evidence type="ECO:0000256" key="2">
    <source>
        <dbReference type="ARBA" id="ARBA00022723"/>
    </source>
</evidence>
<proteinExistence type="inferred from homology"/>
<feature type="compositionally biased region" description="Pro residues" evidence="6">
    <location>
        <begin position="154"/>
        <end position="165"/>
    </location>
</feature>
<dbReference type="InterPro" id="IPR004294">
    <property type="entry name" value="Carotenoid_Oase"/>
</dbReference>
<evidence type="ECO:0000256" key="6">
    <source>
        <dbReference type="SAM" id="MobiDB-lite"/>
    </source>
</evidence>
<keyword evidence="3" id="KW-0223">Dioxygenase</keyword>
<reference evidence="7 8" key="1">
    <citation type="journal article" date="2014" name="Agronomy (Basel)">
        <title>A Draft Genome Sequence for Ensete ventricosum, the Drought-Tolerant Tree Against Hunger.</title>
        <authorList>
            <person name="Harrison J."/>
            <person name="Moore K.A."/>
            <person name="Paszkiewicz K."/>
            <person name="Jones T."/>
            <person name="Grant M."/>
            <person name="Ambacheew D."/>
            <person name="Muzemil S."/>
            <person name="Studholme D.J."/>
        </authorList>
    </citation>
    <scope>NUCLEOTIDE SEQUENCE [LARGE SCALE GENOMIC DNA]</scope>
</reference>
<evidence type="ECO:0000256" key="5">
    <source>
        <dbReference type="PIRSR" id="PIRSR604294-1"/>
    </source>
</evidence>
<feature type="compositionally biased region" description="Basic residues" evidence="6">
    <location>
        <begin position="20"/>
        <end position="42"/>
    </location>
</feature>
<feature type="binding site" evidence="5">
    <location>
        <position position="684"/>
    </location>
    <ligand>
        <name>Fe cation</name>
        <dbReference type="ChEBI" id="CHEBI:24875"/>
        <note>catalytic</note>
    </ligand>
</feature>
<feature type="binding site" evidence="5">
    <location>
        <position position="392"/>
    </location>
    <ligand>
        <name>Fe cation</name>
        <dbReference type="ChEBI" id="CHEBI:24875"/>
        <note>catalytic</note>
    </ligand>
</feature>
<dbReference type="EMBL" id="AMZH03001746">
    <property type="protein sequence ID" value="RRT78165.1"/>
    <property type="molecule type" value="Genomic_DNA"/>
</dbReference>
<protein>
    <recommendedName>
        <fullName evidence="9">9-cis-epoxycarotenoid dioxygenase</fullName>
    </recommendedName>
</protein>
<gene>
    <name evidence="7" type="ORF">B296_00021167</name>
</gene>
<keyword evidence="2 5" id="KW-0479">Metal-binding</keyword>
<dbReference type="GO" id="GO:0016121">
    <property type="term" value="P:carotene catabolic process"/>
    <property type="evidence" value="ECO:0007669"/>
    <property type="project" value="TreeGrafter"/>
</dbReference>
<evidence type="ECO:0000313" key="8">
    <source>
        <dbReference type="Proteomes" id="UP000287651"/>
    </source>
</evidence>
<dbReference type="GO" id="GO:0009570">
    <property type="term" value="C:chloroplast stroma"/>
    <property type="evidence" value="ECO:0007669"/>
    <property type="project" value="TreeGrafter"/>
</dbReference>
<feature type="binding site" evidence="5">
    <location>
        <position position="507"/>
    </location>
    <ligand>
        <name>Fe cation</name>
        <dbReference type="ChEBI" id="CHEBI:24875"/>
        <note>catalytic</note>
    </ligand>
</feature>
<comment type="caution">
    <text evidence="7">The sequence shown here is derived from an EMBL/GenBank/DDBJ whole genome shotgun (WGS) entry which is preliminary data.</text>
</comment>